<evidence type="ECO:0000313" key="2">
    <source>
        <dbReference type="Proteomes" id="UP000245865"/>
    </source>
</evidence>
<proteinExistence type="predicted"/>
<comment type="caution">
    <text evidence="1">The sequence shown here is derived from an EMBL/GenBank/DDBJ whole genome shotgun (WGS) entry which is preliminary data.</text>
</comment>
<organism evidence="1 2">
    <name type="scientific">Falsochrobactrum shanghaiense</name>
    <dbReference type="NCBI Taxonomy" id="2201899"/>
    <lineage>
        <taxon>Bacteria</taxon>
        <taxon>Pseudomonadati</taxon>
        <taxon>Pseudomonadota</taxon>
        <taxon>Alphaproteobacteria</taxon>
        <taxon>Hyphomicrobiales</taxon>
        <taxon>Brucellaceae</taxon>
        <taxon>Falsochrobactrum</taxon>
    </lineage>
</organism>
<dbReference type="AlphaFoldDB" id="A0A316J6V7"/>
<reference evidence="1 2" key="1">
    <citation type="submission" date="2018-05" db="EMBL/GenBank/DDBJ databases">
        <title>Comparative genomic sequence analysis between strain HN4 and CCM 8460T (Falsochrobactrum ovis) will provide more evidence to prove that HN4 is a new species of Falsochrobactrum.</title>
        <authorList>
            <person name="Lyu W."/>
            <person name="Sun L."/>
            <person name="Yao L."/>
        </authorList>
    </citation>
    <scope>NUCLEOTIDE SEQUENCE [LARGE SCALE GENOMIC DNA]</scope>
    <source>
        <strain evidence="1 2">HN4</strain>
    </source>
</reference>
<keyword evidence="2" id="KW-1185">Reference proteome</keyword>
<gene>
    <name evidence="1" type="ORF">DKP76_11695</name>
</gene>
<protein>
    <submittedName>
        <fullName evidence="1">Uncharacterized protein</fullName>
    </submittedName>
</protein>
<dbReference type="Proteomes" id="UP000245865">
    <property type="component" value="Unassembled WGS sequence"/>
</dbReference>
<evidence type="ECO:0000313" key="1">
    <source>
        <dbReference type="EMBL" id="PWL17434.1"/>
    </source>
</evidence>
<name>A0A316J6V7_9HYPH</name>
<dbReference type="RefSeq" id="WP_109706861.1">
    <property type="nucleotide sequence ID" value="NZ_QGDB01000004.1"/>
</dbReference>
<dbReference type="EMBL" id="QGDB01000004">
    <property type="protein sequence ID" value="PWL17434.1"/>
    <property type="molecule type" value="Genomic_DNA"/>
</dbReference>
<sequence>MKVYALYQGWVQAEIDGIQINGKNYSASQILSMEAKLADRTEADHALVDKYRDPKTGSFEFPGDVAKIIRRFEAIIEEQERDLDQARCHIFAAMEAGY</sequence>
<accession>A0A316J6V7</accession>